<dbReference type="FunFam" id="3.40.50.300:FF:000006">
    <property type="entry name" value="DNA-binding transcriptional regulator NtrC"/>
    <property type="match status" value="1"/>
</dbReference>
<evidence type="ECO:0000256" key="2">
    <source>
        <dbReference type="ARBA" id="ARBA00022840"/>
    </source>
</evidence>
<organism evidence="7 8">
    <name type="scientific">Melioribacter roseus (strain DSM 23840 / JCM 17771 / VKM B-2668 / P3M-2)</name>
    <dbReference type="NCBI Taxonomy" id="1191523"/>
    <lineage>
        <taxon>Bacteria</taxon>
        <taxon>Pseudomonadati</taxon>
        <taxon>Ignavibacteriota</taxon>
        <taxon>Ignavibacteria</taxon>
        <taxon>Ignavibacteriales</taxon>
        <taxon>Melioribacteraceae</taxon>
        <taxon>Melioribacter</taxon>
    </lineage>
</organism>
<dbReference type="InterPro" id="IPR027417">
    <property type="entry name" value="P-loop_NTPase"/>
</dbReference>
<dbReference type="PROSITE" id="PS00676">
    <property type="entry name" value="SIGMA54_INTERACT_2"/>
    <property type="match status" value="1"/>
</dbReference>
<dbReference type="InterPro" id="IPR058031">
    <property type="entry name" value="AAA_lid_NorR"/>
</dbReference>
<evidence type="ECO:0000256" key="5">
    <source>
        <dbReference type="ARBA" id="ARBA00023163"/>
    </source>
</evidence>
<dbReference type="Pfam" id="PF25601">
    <property type="entry name" value="AAA_lid_14"/>
    <property type="match status" value="1"/>
</dbReference>
<keyword evidence="4" id="KW-0238">DNA-binding</keyword>
<dbReference type="Pfam" id="PF02954">
    <property type="entry name" value="HTH_8"/>
    <property type="match status" value="1"/>
</dbReference>
<dbReference type="AlphaFoldDB" id="I7A4M7"/>
<dbReference type="PRINTS" id="PR01590">
    <property type="entry name" value="HTHFIS"/>
</dbReference>
<dbReference type="PROSITE" id="PS50045">
    <property type="entry name" value="SIGMA54_INTERACT_4"/>
    <property type="match status" value="1"/>
</dbReference>
<keyword evidence="5" id="KW-0804">Transcription</keyword>
<evidence type="ECO:0000313" key="7">
    <source>
        <dbReference type="EMBL" id="AFN74846.1"/>
    </source>
</evidence>
<dbReference type="PROSITE" id="PS00675">
    <property type="entry name" value="SIGMA54_INTERACT_1"/>
    <property type="match status" value="1"/>
</dbReference>
<dbReference type="RefSeq" id="WP_014856280.1">
    <property type="nucleotide sequence ID" value="NC_018178.1"/>
</dbReference>
<dbReference type="Proteomes" id="UP000009011">
    <property type="component" value="Chromosome"/>
</dbReference>
<keyword evidence="2" id="KW-0067">ATP-binding</keyword>
<proteinExistence type="predicted"/>
<evidence type="ECO:0000313" key="8">
    <source>
        <dbReference type="Proteomes" id="UP000009011"/>
    </source>
</evidence>
<dbReference type="HOGENOM" id="CLU_000445_0_7_10"/>
<dbReference type="PANTHER" id="PTHR32071">
    <property type="entry name" value="TRANSCRIPTIONAL REGULATORY PROTEIN"/>
    <property type="match status" value="1"/>
</dbReference>
<dbReference type="Gene3D" id="1.10.10.60">
    <property type="entry name" value="Homeodomain-like"/>
    <property type="match status" value="1"/>
</dbReference>
<accession>I7A4M7</accession>
<feature type="domain" description="Sigma-54 factor interaction" evidence="6">
    <location>
        <begin position="12"/>
        <end position="241"/>
    </location>
</feature>
<evidence type="ECO:0000259" key="6">
    <source>
        <dbReference type="PROSITE" id="PS50045"/>
    </source>
</evidence>
<dbReference type="STRING" id="1191523.MROS_1612"/>
<reference evidence="7 8" key="1">
    <citation type="journal article" date="2013" name="PLoS ONE">
        <title>Genomic analysis of Melioribacter roseus, facultatively anaerobic organotrophic bacterium representing a novel deep lineage within Bacteriodetes/Chlorobi group.</title>
        <authorList>
            <person name="Kadnikov V.V."/>
            <person name="Mardanov A.V."/>
            <person name="Podosokorskaya O.A."/>
            <person name="Gavrilov S.N."/>
            <person name="Kublanov I.V."/>
            <person name="Beletsky A.V."/>
            <person name="Bonch-Osmolovskaya E.A."/>
            <person name="Ravin N.V."/>
        </authorList>
    </citation>
    <scope>NUCLEOTIDE SEQUENCE [LARGE SCALE GENOMIC DNA]</scope>
    <source>
        <strain evidence="8">JCM 17771 / P3M-2</strain>
    </source>
</reference>
<dbReference type="GO" id="GO:0043565">
    <property type="term" value="F:sequence-specific DNA binding"/>
    <property type="evidence" value="ECO:0007669"/>
    <property type="project" value="InterPro"/>
</dbReference>
<dbReference type="Gene3D" id="1.10.8.60">
    <property type="match status" value="1"/>
</dbReference>
<keyword evidence="3" id="KW-0805">Transcription regulation</keyword>
<dbReference type="SUPFAM" id="SSF46689">
    <property type="entry name" value="Homeodomain-like"/>
    <property type="match status" value="1"/>
</dbReference>
<dbReference type="KEGG" id="mro:MROS_1612"/>
<gene>
    <name evidence="7" type="ordered locus">MROS_1612</name>
</gene>
<evidence type="ECO:0000256" key="1">
    <source>
        <dbReference type="ARBA" id="ARBA00022741"/>
    </source>
</evidence>
<dbReference type="InterPro" id="IPR025944">
    <property type="entry name" value="Sigma_54_int_dom_CS"/>
</dbReference>
<dbReference type="OrthoDB" id="9810703at2"/>
<sequence length="369" mass="41747">MQIEEFQKKYGIIGKSKEIRDLIDITMQVAQSDITVLITGESGVGKEVFARAIHGFSKRSDKPLVSVNCGAIPETLLESELFGHKKGSFTGATDDRKGYFEIADGGTLFLDEIAEMALTTQVKLLRVLETKEFMPIGSETVTKVDVRIIAATNKDLQKEVDAKKFRNDLYFRLKAVTLFIPPLRKRKEDILDLANHFLKKFAENNQIKIPLVTKGAEELLVNYNWPGNIRELKNVIETAAALCRDGIIDEELLKPLLVPEAVEDLTPRNLPVHLNRSPEALDREMIYRALIEIKKDLIELKNIALNNAHENNSASTTIDPDEVIPLEELEKRAIINAIKFTGNNRRKAARLLKISERTLYRKLKEYGIQ</sequence>
<evidence type="ECO:0000256" key="3">
    <source>
        <dbReference type="ARBA" id="ARBA00023015"/>
    </source>
</evidence>
<dbReference type="InterPro" id="IPR002078">
    <property type="entry name" value="Sigma_54_int"/>
</dbReference>
<dbReference type="PANTHER" id="PTHR32071:SF57">
    <property type="entry name" value="C4-DICARBOXYLATE TRANSPORT TRANSCRIPTIONAL REGULATORY PROTEIN DCTD"/>
    <property type="match status" value="1"/>
</dbReference>
<dbReference type="InterPro" id="IPR002197">
    <property type="entry name" value="HTH_Fis"/>
</dbReference>
<dbReference type="PROSITE" id="PS00688">
    <property type="entry name" value="SIGMA54_INTERACT_3"/>
    <property type="match status" value="1"/>
</dbReference>
<dbReference type="EMBL" id="CP003557">
    <property type="protein sequence ID" value="AFN74846.1"/>
    <property type="molecule type" value="Genomic_DNA"/>
</dbReference>
<name>I7A4M7_MELRP</name>
<evidence type="ECO:0000256" key="4">
    <source>
        <dbReference type="ARBA" id="ARBA00023125"/>
    </source>
</evidence>
<keyword evidence="1" id="KW-0547">Nucleotide-binding</keyword>
<dbReference type="InterPro" id="IPR003593">
    <property type="entry name" value="AAA+_ATPase"/>
</dbReference>
<dbReference type="SUPFAM" id="SSF52540">
    <property type="entry name" value="P-loop containing nucleoside triphosphate hydrolases"/>
    <property type="match status" value="1"/>
</dbReference>
<keyword evidence="8" id="KW-1185">Reference proteome</keyword>
<dbReference type="Gene3D" id="3.40.50.300">
    <property type="entry name" value="P-loop containing nucleotide triphosphate hydrolases"/>
    <property type="match status" value="1"/>
</dbReference>
<dbReference type="GO" id="GO:0006355">
    <property type="term" value="P:regulation of DNA-templated transcription"/>
    <property type="evidence" value="ECO:0007669"/>
    <property type="project" value="InterPro"/>
</dbReference>
<dbReference type="eggNOG" id="COG2204">
    <property type="taxonomic scope" value="Bacteria"/>
</dbReference>
<dbReference type="InterPro" id="IPR009057">
    <property type="entry name" value="Homeodomain-like_sf"/>
</dbReference>
<dbReference type="SMART" id="SM00382">
    <property type="entry name" value="AAA"/>
    <property type="match status" value="1"/>
</dbReference>
<dbReference type="Pfam" id="PF00158">
    <property type="entry name" value="Sigma54_activat"/>
    <property type="match status" value="1"/>
</dbReference>
<dbReference type="InterPro" id="IPR025943">
    <property type="entry name" value="Sigma_54_int_dom_ATP-bd_2"/>
</dbReference>
<protein>
    <submittedName>
        <fullName evidence="7">Sigma54 specific transcriptional regulator, Fis family</fullName>
    </submittedName>
</protein>
<dbReference type="CDD" id="cd00009">
    <property type="entry name" value="AAA"/>
    <property type="match status" value="1"/>
</dbReference>
<dbReference type="GO" id="GO:0005524">
    <property type="term" value="F:ATP binding"/>
    <property type="evidence" value="ECO:0007669"/>
    <property type="project" value="UniProtKB-KW"/>
</dbReference>
<dbReference type="InterPro" id="IPR025662">
    <property type="entry name" value="Sigma_54_int_dom_ATP-bd_1"/>
</dbReference>